<dbReference type="GO" id="GO:0016020">
    <property type="term" value="C:membrane"/>
    <property type="evidence" value="ECO:0007669"/>
    <property type="project" value="UniProtKB-SubCell"/>
</dbReference>
<feature type="binding site" description="covalent" evidence="8">
    <location>
        <position position="63"/>
    </location>
    <ligand>
        <name>heme c</name>
        <dbReference type="ChEBI" id="CHEBI:61717"/>
    </ligand>
</feature>
<comment type="cofactor">
    <cofactor evidence="8">
        <name>heme c</name>
        <dbReference type="ChEBI" id="CHEBI:61717"/>
    </cofactor>
    <text evidence="8">Binds 1 heme c group covalently per subunit.</text>
</comment>
<keyword evidence="10" id="KW-0732">Signal</keyword>
<dbReference type="EMBL" id="JXQQ01000027">
    <property type="protein sequence ID" value="KIQ32579.1"/>
    <property type="molecule type" value="Genomic_DNA"/>
</dbReference>
<dbReference type="GO" id="GO:0009055">
    <property type="term" value="F:electron transfer activity"/>
    <property type="evidence" value="ECO:0007669"/>
    <property type="project" value="InterPro"/>
</dbReference>
<evidence type="ECO:0000256" key="6">
    <source>
        <dbReference type="ARBA" id="ARBA00023004"/>
    </source>
</evidence>
<comment type="caution">
    <text evidence="12">The sequence shown here is derived from an EMBL/GenBank/DDBJ whole genome shotgun (WGS) entry which is preliminary data.</text>
</comment>
<feature type="signal peptide" evidence="10">
    <location>
        <begin position="1"/>
        <end position="29"/>
    </location>
</feature>
<dbReference type="SUPFAM" id="SSF46626">
    <property type="entry name" value="Cytochrome c"/>
    <property type="match status" value="1"/>
</dbReference>
<proteinExistence type="predicted"/>
<feature type="chain" id="PRO_5002216983" evidence="10">
    <location>
        <begin position="30"/>
        <end position="261"/>
    </location>
</feature>
<evidence type="ECO:0000256" key="2">
    <source>
        <dbReference type="ARBA" id="ARBA00022617"/>
    </source>
</evidence>
<evidence type="ECO:0000256" key="3">
    <source>
        <dbReference type="ARBA" id="ARBA00022692"/>
    </source>
</evidence>
<accession>A0A0D0MNP3</accession>
<dbReference type="Pfam" id="PF02167">
    <property type="entry name" value="Cytochrom_C1"/>
    <property type="match status" value="3"/>
</dbReference>
<reference evidence="12 13" key="1">
    <citation type="submission" date="2014-12" db="EMBL/GenBank/DDBJ databases">
        <title>16Stimator: statistical estimation of ribosomal gene copy numbers from draft genome assemblies.</title>
        <authorList>
            <person name="Perisin M.A."/>
            <person name="Vetter M."/>
            <person name="Gilbert J.A."/>
            <person name="Bergelson J."/>
        </authorList>
    </citation>
    <scope>NUCLEOTIDE SEQUENCE [LARGE SCALE GENOMIC DNA]</scope>
    <source>
        <strain evidence="12 13">MEDvA23</strain>
    </source>
</reference>
<keyword evidence="2 8" id="KW-0349">Heme</keyword>
<evidence type="ECO:0000259" key="11">
    <source>
        <dbReference type="PROSITE" id="PS51007"/>
    </source>
</evidence>
<dbReference type="Gene3D" id="1.10.760.10">
    <property type="entry name" value="Cytochrome c-like domain"/>
    <property type="match status" value="1"/>
</dbReference>
<protein>
    <submittedName>
        <fullName evidence="12">Cytochrome C</fullName>
    </submittedName>
</protein>
<dbReference type="PANTHER" id="PTHR10266">
    <property type="entry name" value="CYTOCHROME C1"/>
    <property type="match status" value="1"/>
</dbReference>
<feature type="domain" description="Cytochrome c" evidence="11">
    <location>
        <begin position="47"/>
        <end position="224"/>
    </location>
</feature>
<dbReference type="AlphaFoldDB" id="A0A0D0MNP3"/>
<feature type="binding site" description="covalent" evidence="8">
    <location>
        <position position="60"/>
    </location>
    <ligand>
        <name>heme c</name>
        <dbReference type="ChEBI" id="CHEBI:61717"/>
    </ligand>
</feature>
<dbReference type="GO" id="GO:0020037">
    <property type="term" value="F:heme binding"/>
    <property type="evidence" value="ECO:0007669"/>
    <property type="project" value="InterPro"/>
</dbReference>
<gene>
    <name evidence="12" type="ORF">RT97_12575</name>
</gene>
<keyword evidence="6 8" id="KW-0408">Iron</keyword>
<evidence type="ECO:0000256" key="1">
    <source>
        <dbReference type="ARBA" id="ARBA00004370"/>
    </source>
</evidence>
<dbReference type="InterPro" id="IPR009056">
    <property type="entry name" value="Cyt_c-like_dom"/>
</dbReference>
<dbReference type="OrthoDB" id="9798864at2"/>
<dbReference type="InterPro" id="IPR036909">
    <property type="entry name" value="Cyt_c-like_dom_sf"/>
</dbReference>
<evidence type="ECO:0000256" key="8">
    <source>
        <dbReference type="PIRSR" id="PIRSR602326-1"/>
    </source>
</evidence>
<sequence>MKKRISGWLAVMATLGLALGLTFSAPASAESGGLAWDKAPNKTTDVQSLQNGAKLFVNYCLNCHSAAFMRYNRLQDIGISEQQIKDNLLFTTDKVGETMKANIDARQAKEWFGTTPPDLTLVARSRAGHGGTGADYLYTFLRTFYRDDTKATGWNNLVFPSVAMPNPLWELQGERRPVYAKVEQHGHQTDVFTGKWEQATPGTLTPVQYDNAVGDLVSYLQWMAEPAQNTRIRIGVWVLLFLAMSVVFVWRLNASYWKDVK</sequence>
<evidence type="ECO:0000313" key="13">
    <source>
        <dbReference type="Proteomes" id="UP000032067"/>
    </source>
</evidence>
<feature type="transmembrane region" description="Helical" evidence="9">
    <location>
        <begin position="234"/>
        <end position="252"/>
    </location>
</feature>
<keyword evidence="3 9" id="KW-0812">Transmembrane</keyword>
<name>A0A0D0MNP3_VARPD</name>
<dbReference type="GO" id="GO:0046872">
    <property type="term" value="F:metal ion binding"/>
    <property type="evidence" value="ECO:0007669"/>
    <property type="project" value="UniProtKB-KW"/>
</dbReference>
<evidence type="ECO:0000256" key="9">
    <source>
        <dbReference type="SAM" id="Phobius"/>
    </source>
</evidence>
<organism evidence="12 13">
    <name type="scientific">Variovorax paradoxus</name>
    <dbReference type="NCBI Taxonomy" id="34073"/>
    <lineage>
        <taxon>Bacteria</taxon>
        <taxon>Pseudomonadati</taxon>
        <taxon>Pseudomonadota</taxon>
        <taxon>Betaproteobacteria</taxon>
        <taxon>Burkholderiales</taxon>
        <taxon>Comamonadaceae</taxon>
        <taxon>Variovorax</taxon>
    </lineage>
</organism>
<evidence type="ECO:0000256" key="4">
    <source>
        <dbReference type="ARBA" id="ARBA00022723"/>
    </source>
</evidence>
<dbReference type="RefSeq" id="WP_042579118.1">
    <property type="nucleotide sequence ID" value="NZ_JXQQ01000027.1"/>
</dbReference>
<comment type="subcellular location">
    <subcellularLocation>
        <location evidence="1">Membrane</location>
    </subcellularLocation>
</comment>
<feature type="binding site" description="covalent" evidence="8">
    <location>
        <position position="64"/>
    </location>
    <ligand>
        <name>heme c</name>
        <dbReference type="ChEBI" id="CHEBI:61717"/>
    </ligand>
</feature>
<keyword evidence="5 9" id="KW-1133">Transmembrane helix</keyword>
<keyword evidence="7 9" id="KW-0472">Membrane</keyword>
<dbReference type="PROSITE" id="PS51007">
    <property type="entry name" value="CYTC"/>
    <property type="match status" value="1"/>
</dbReference>
<dbReference type="InterPro" id="IPR002326">
    <property type="entry name" value="Cyt_c1"/>
</dbReference>
<evidence type="ECO:0000256" key="7">
    <source>
        <dbReference type="ARBA" id="ARBA00023136"/>
    </source>
</evidence>
<dbReference type="PANTHER" id="PTHR10266:SF3">
    <property type="entry name" value="CYTOCHROME C1, HEME PROTEIN, MITOCHONDRIAL"/>
    <property type="match status" value="1"/>
</dbReference>
<keyword evidence="4 8" id="KW-0479">Metal-binding</keyword>
<evidence type="ECO:0000313" key="12">
    <source>
        <dbReference type="EMBL" id="KIQ32579.1"/>
    </source>
</evidence>
<evidence type="ECO:0000256" key="10">
    <source>
        <dbReference type="SAM" id="SignalP"/>
    </source>
</evidence>
<dbReference type="Proteomes" id="UP000032067">
    <property type="component" value="Unassembled WGS sequence"/>
</dbReference>
<evidence type="ECO:0000256" key="5">
    <source>
        <dbReference type="ARBA" id="ARBA00022989"/>
    </source>
</evidence>